<comment type="caution">
    <text evidence="1">The sequence shown here is derived from an EMBL/GenBank/DDBJ whole genome shotgun (WGS) entry which is preliminary data.</text>
</comment>
<reference evidence="2" key="1">
    <citation type="journal article" date="2019" name="Int. J. Syst. Evol. Microbiol.">
        <title>The Global Catalogue of Microorganisms (GCM) 10K type strain sequencing project: providing services to taxonomists for standard genome sequencing and annotation.</title>
        <authorList>
            <consortium name="The Broad Institute Genomics Platform"/>
            <consortium name="The Broad Institute Genome Sequencing Center for Infectious Disease"/>
            <person name="Wu L."/>
            <person name="Ma J."/>
        </authorList>
    </citation>
    <scope>NUCLEOTIDE SEQUENCE [LARGE SCALE GENOMIC DNA]</scope>
    <source>
        <strain evidence="2">CGMCC 1.16225</strain>
    </source>
</reference>
<dbReference type="Proteomes" id="UP001597405">
    <property type="component" value="Unassembled WGS sequence"/>
</dbReference>
<gene>
    <name evidence="1" type="ORF">ACFSOZ_33270</name>
</gene>
<evidence type="ECO:0000313" key="2">
    <source>
        <dbReference type="Proteomes" id="UP001597405"/>
    </source>
</evidence>
<accession>A0ABW4UM03</accession>
<dbReference type="EMBL" id="JBHUGZ010000028">
    <property type="protein sequence ID" value="MFD1987295.1"/>
    <property type="molecule type" value="Genomic_DNA"/>
</dbReference>
<evidence type="ECO:0000313" key="1">
    <source>
        <dbReference type="EMBL" id="MFD1987295.1"/>
    </source>
</evidence>
<protein>
    <submittedName>
        <fullName evidence="1">Uncharacterized protein</fullName>
    </submittedName>
</protein>
<name>A0ABW4UM03_9HYPH</name>
<keyword evidence="2" id="KW-1185">Reference proteome</keyword>
<proteinExistence type="predicted"/>
<sequence>MRTRRQSGGCLSAASTIIDLPNSHLQYAMTWYALPPHSPPCSSCGFAVP</sequence>
<dbReference type="RefSeq" id="WP_379105190.1">
    <property type="nucleotide sequence ID" value="NZ_JBHUGZ010000028.1"/>
</dbReference>
<organism evidence="1 2">
    <name type="scientific">Mesorhizobium newzealandense</name>
    <dbReference type="NCBI Taxonomy" id="1300302"/>
    <lineage>
        <taxon>Bacteria</taxon>
        <taxon>Pseudomonadati</taxon>
        <taxon>Pseudomonadota</taxon>
        <taxon>Alphaproteobacteria</taxon>
        <taxon>Hyphomicrobiales</taxon>
        <taxon>Phyllobacteriaceae</taxon>
        <taxon>Mesorhizobium</taxon>
    </lineage>
</organism>